<evidence type="ECO:0000313" key="3">
    <source>
        <dbReference type="EMBL" id="GKZ18903.1"/>
    </source>
</evidence>
<dbReference type="Pfam" id="PF24864">
    <property type="entry name" value="DUF7730"/>
    <property type="match status" value="1"/>
</dbReference>
<feature type="compositionally biased region" description="Polar residues" evidence="1">
    <location>
        <begin position="55"/>
        <end position="65"/>
    </location>
</feature>
<dbReference type="PANTHER" id="PTHR38790:SF4">
    <property type="entry name" value="2EXR DOMAIN-CONTAINING PROTEIN"/>
    <property type="match status" value="1"/>
</dbReference>
<evidence type="ECO:0000259" key="2">
    <source>
        <dbReference type="Pfam" id="PF24864"/>
    </source>
</evidence>
<dbReference type="PANTHER" id="PTHR38790">
    <property type="entry name" value="2EXR DOMAIN-CONTAINING PROTEIN-RELATED"/>
    <property type="match status" value="1"/>
</dbReference>
<protein>
    <recommendedName>
        <fullName evidence="2">DUF7730 domain-containing protein</fullName>
    </recommendedName>
</protein>
<dbReference type="AlphaFoldDB" id="A0A9W6DJJ4"/>
<comment type="caution">
    <text evidence="3">The sequence shown here is derived from an EMBL/GenBank/DDBJ whole genome shotgun (WGS) entry which is preliminary data.</text>
</comment>
<feature type="compositionally biased region" description="Low complexity" evidence="1">
    <location>
        <begin position="132"/>
        <end position="158"/>
    </location>
</feature>
<gene>
    <name evidence="3" type="ORF">AbraCBS73388_002658</name>
</gene>
<dbReference type="EMBL" id="BROQ01000015">
    <property type="protein sequence ID" value="GKZ18903.1"/>
    <property type="molecule type" value="Genomic_DNA"/>
</dbReference>
<accession>A0A9W6DJJ4</accession>
<evidence type="ECO:0000256" key="1">
    <source>
        <dbReference type="SAM" id="MobiDB-lite"/>
    </source>
</evidence>
<feature type="region of interest" description="Disordered" evidence="1">
    <location>
        <begin position="131"/>
        <end position="185"/>
    </location>
</feature>
<proteinExistence type="predicted"/>
<feature type="compositionally biased region" description="Polar residues" evidence="1">
    <location>
        <begin position="159"/>
        <end position="173"/>
    </location>
</feature>
<feature type="region of interest" description="Disordered" evidence="1">
    <location>
        <begin position="38"/>
        <end position="65"/>
    </location>
</feature>
<evidence type="ECO:0000313" key="4">
    <source>
        <dbReference type="Proteomes" id="UP001143548"/>
    </source>
</evidence>
<feature type="domain" description="DUF7730" evidence="2">
    <location>
        <begin position="59"/>
        <end position="288"/>
    </location>
</feature>
<sequence length="412" mass="46578">MRHFDTWILRDPYSIFHYYPTGKRWPESIRELIQSRQICSPPSSSSNNDFPSIPADSSSQPTSNFFQRLPPEIRLMIYAYVFNDSPNTNDSNTTTIHLVQIRNKIHHVRCTHPSPLDKHRQCCPQTMARWRTSPTTTTATTTIPKPITTTTNKGTKGIRSTTTKAQDTNSNLYPHTHPSLPPSLSKNTTSPLLTCRAMYLEAAPLLYSLTTIDTDDLYTFLSFINTISPHLRKYIKSLTVQYTPIWQPMAGQEYPFSVYTHTHNDMLWGGFWDAVARKCTGLERVRLGLDLGTVFAVNSVINNAFGGNANGSVDGWSVTGGNMVSFGTEEEWVKPLLEVRGLKSFELGVMVRCDRLARRVLENGLVRDVQVLRERLVEVMCGERERESTNTMIDEDVVSGRRKGRLLAIMAA</sequence>
<reference evidence="3" key="1">
    <citation type="submission" date="2022-07" db="EMBL/GenBank/DDBJ databases">
        <title>Taxonomy of Aspergillus series Nigri: significant species reduction supported by multi-species coalescent approaches.</title>
        <authorList>
            <person name="Bian C."/>
            <person name="Kusuya Y."/>
            <person name="Sklenar F."/>
            <person name="D'hooge E."/>
            <person name="Yaguchi T."/>
            <person name="Takahashi H."/>
            <person name="Hubka V."/>
        </authorList>
    </citation>
    <scope>NUCLEOTIDE SEQUENCE</scope>
    <source>
        <strain evidence="3">CBS 733.88</strain>
    </source>
</reference>
<name>A0A9W6DJJ4_9EURO</name>
<organism evidence="3 4">
    <name type="scientific">Aspergillus brasiliensis</name>
    <dbReference type="NCBI Taxonomy" id="319629"/>
    <lineage>
        <taxon>Eukaryota</taxon>
        <taxon>Fungi</taxon>
        <taxon>Dikarya</taxon>
        <taxon>Ascomycota</taxon>
        <taxon>Pezizomycotina</taxon>
        <taxon>Eurotiomycetes</taxon>
        <taxon>Eurotiomycetidae</taxon>
        <taxon>Eurotiales</taxon>
        <taxon>Aspergillaceae</taxon>
        <taxon>Aspergillus</taxon>
        <taxon>Aspergillus subgen. Circumdati</taxon>
    </lineage>
</organism>
<dbReference type="InterPro" id="IPR056632">
    <property type="entry name" value="DUF7730"/>
</dbReference>
<dbReference type="Proteomes" id="UP001143548">
    <property type="component" value="Unassembled WGS sequence"/>
</dbReference>